<dbReference type="Proteomes" id="UP000184041">
    <property type="component" value="Unassembled WGS sequence"/>
</dbReference>
<accession>A0A1M4XD08</accession>
<dbReference type="PANTHER" id="PTHR20836:SF0">
    <property type="entry name" value="4-HYDROXY-TETRAHYDRODIPICOLINATE REDUCTASE 1, CHLOROPLASTIC-RELATED"/>
    <property type="match status" value="1"/>
</dbReference>
<evidence type="ECO:0000313" key="2">
    <source>
        <dbReference type="EMBL" id="SHE91305.1"/>
    </source>
</evidence>
<dbReference type="GO" id="GO:0009089">
    <property type="term" value="P:lysine biosynthetic process via diaminopimelate"/>
    <property type="evidence" value="ECO:0007669"/>
    <property type="project" value="InterPro"/>
</dbReference>
<dbReference type="Gene3D" id="3.40.50.720">
    <property type="entry name" value="NAD(P)-binding Rossmann-like Domain"/>
    <property type="match status" value="1"/>
</dbReference>
<feature type="domain" description="Dihydrodipicolinate reductase C-terminal" evidence="1">
    <location>
        <begin position="111"/>
        <end position="211"/>
    </location>
</feature>
<keyword evidence="3" id="KW-1185">Reference proteome</keyword>
<dbReference type="GO" id="GO:0005829">
    <property type="term" value="C:cytosol"/>
    <property type="evidence" value="ECO:0007669"/>
    <property type="project" value="TreeGrafter"/>
</dbReference>
<protein>
    <submittedName>
        <fullName evidence="2">4-hydroxy-tetrahydrodipicolinate reductase</fullName>
    </submittedName>
</protein>
<dbReference type="EMBL" id="FQUS01000004">
    <property type="protein sequence ID" value="SHE91305.1"/>
    <property type="molecule type" value="Genomic_DNA"/>
</dbReference>
<dbReference type="Pfam" id="PF05173">
    <property type="entry name" value="DapB_C"/>
    <property type="match status" value="1"/>
</dbReference>
<name>A0A1M4XD08_9BACT</name>
<dbReference type="GO" id="GO:0008839">
    <property type="term" value="F:4-hydroxy-tetrahydrodipicolinate reductase"/>
    <property type="evidence" value="ECO:0007669"/>
    <property type="project" value="InterPro"/>
</dbReference>
<reference evidence="2 3" key="1">
    <citation type="submission" date="2016-11" db="EMBL/GenBank/DDBJ databases">
        <authorList>
            <person name="Jaros S."/>
            <person name="Januszkiewicz K."/>
            <person name="Wedrychowicz H."/>
        </authorList>
    </citation>
    <scope>NUCLEOTIDE SEQUENCE [LARGE SCALE GENOMIC DNA]</scope>
    <source>
        <strain evidence="2 3">DSM 21986</strain>
    </source>
</reference>
<dbReference type="Gene3D" id="3.30.360.10">
    <property type="entry name" value="Dihydrodipicolinate Reductase, domain 2"/>
    <property type="match status" value="1"/>
</dbReference>
<organism evidence="2 3">
    <name type="scientific">Fodinibius roseus</name>
    <dbReference type="NCBI Taxonomy" id="1194090"/>
    <lineage>
        <taxon>Bacteria</taxon>
        <taxon>Pseudomonadati</taxon>
        <taxon>Balneolota</taxon>
        <taxon>Balneolia</taxon>
        <taxon>Balneolales</taxon>
        <taxon>Balneolaceae</taxon>
        <taxon>Fodinibius</taxon>
    </lineage>
</organism>
<dbReference type="InterPro" id="IPR022663">
    <property type="entry name" value="DapB_C"/>
</dbReference>
<dbReference type="OrthoDB" id="9790352at2"/>
<dbReference type="RefSeq" id="WP_073060111.1">
    <property type="nucleotide sequence ID" value="NZ_FQUS01000004.1"/>
</dbReference>
<dbReference type="InterPro" id="IPR036291">
    <property type="entry name" value="NAD(P)-bd_dom_sf"/>
</dbReference>
<sequence length="225" mass="25086">MTKFAVIGTGRTGGKVLDILDDEQVVGPFNSSEKPTAEALQQADVAILFVPGAAVEDLVEPLMSSGIPSAWGTTGYEWPEDLDKRLRIQGIKWLQASNFSLGMSIVRRCLNVIGQSSSVLTEPSFHIHEIHHIHKQDAPSGTALSWQEWLGREAEITSERKGDIKGIHRLEVKTDTESIRLEHRARDREIFARGAVWAAEQLVKPEIEPGFHDFSTIFDFIMQQS</sequence>
<gene>
    <name evidence="2" type="ORF">SAMN05443144_10492</name>
</gene>
<dbReference type="InterPro" id="IPR023940">
    <property type="entry name" value="DHDPR_bac"/>
</dbReference>
<dbReference type="SUPFAM" id="SSF55347">
    <property type="entry name" value="Glyceraldehyde-3-phosphate dehydrogenase-like, C-terminal domain"/>
    <property type="match status" value="1"/>
</dbReference>
<dbReference type="PANTHER" id="PTHR20836">
    <property type="entry name" value="DIHYDRODIPICOLINATE REDUCTASE"/>
    <property type="match status" value="1"/>
</dbReference>
<dbReference type="PIRSF" id="PIRSF000161">
    <property type="entry name" value="DHPR"/>
    <property type="match status" value="1"/>
</dbReference>
<dbReference type="SUPFAM" id="SSF51735">
    <property type="entry name" value="NAD(P)-binding Rossmann-fold domains"/>
    <property type="match status" value="1"/>
</dbReference>
<evidence type="ECO:0000259" key="1">
    <source>
        <dbReference type="Pfam" id="PF05173"/>
    </source>
</evidence>
<proteinExistence type="predicted"/>
<dbReference type="GO" id="GO:0019877">
    <property type="term" value="P:diaminopimelate biosynthetic process"/>
    <property type="evidence" value="ECO:0007669"/>
    <property type="project" value="TreeGrafter"/>
</dbReference>
<dbReference type="AlphaFoldDB" id="A0A1M4XD08"/>
<evidence type="ECO:0000313" key="3">
    <source>
        <dbReference type="Proteomes" id="UP000184041"/>
    </source>
</evidence>
<dbReference type="STRING" id="1194090.SAMN05443144_10492"/>